<dbReference type="PANTHER" id="PTHR33279:SF6">
    <property type="entry name" value="SULFUR CARRIER PROTEIN YEDF-RELATED"/>
    <property type="match status" value="1"/>
</dbReference>
<dbReference type="Proteomes" id="UP000831151">
    <property type="component" value="Chromosome"/>
</dbReference>
<dbReference type="EMBL" id="CP096649">
    <property type="protein sequence ID" value="UQK58820.1"/>
    <property type="molecule type" value="Genomic_DNA"/>
</dbReference>
<comment type="similarity">
    <text evidence="1">Belongs to the sulfur carrier protein TusA family.</text>
</comment>
<dbReference type="CDD" id="cd03421">
    <property type="entry name" value="SirA_like_N"/>
    <property type="match status" value="1"/>
</dbReference>
<dbReference type="InterPro" id="IPR001455">
    <property type="entry name" value="TusA-like"/>
</dbReference>
<dbReference type="InterPro" id="IPR027396">
    <property type="entry name" value="DsrEFH-like"/>
</dbReference>
<dbReference type="KEGG" id="fms:M1R53_06175"/>
<dbReference type="SUPFAM" id="SSF64307">
    <property type="entry name" value="SirA-like"/>
    <property type="match status" value="1"/>
</dbReference>
<dbReference type="Gene3D" id="3.40.1260.10">
    <property type="entry name" value="DsrEFH-like"/>
    <property type="match status" value="1"/>
</dbReference>
<organism evidence="3 4">
    <name type="scientific">Fenollaria massiliensis</name>
    <dbReference type="NCBI Taxonomy" id="938288"/>
    <lineage>
        <taxon>Bacteria</taxon>
        <taxon>Bacillati</taxon>
        <taxon>Bacillota</taxon>
        <taxon>Clostridia</taxon>
        <taxon>Eubacteriales</taxon>
        <taxon>Fenollaria</taxon>
    </lineage>
</organism>
<dbReference type="SUPFAM" id="SSF75169">
    <property type="entry name" value="DsrEFH-like"/>
    <property type="match status" value="1"/>
</dbReference>
<reference evidence="3" key="1">
    <citation type="submission" date="2022-04" db="EMBL/GenBank/DDBJ databases">
        <title>Complete genome sequences of Ezakiella coagulans and Fenollaria massiliensis.</title>
        <authorList>
            <person name="France M.T."/>
            <person name="Clifford J."/>
            <person name="Narina S."/>
            <person name="Rutt L."/>
            <person name="Ravel J."/>
        </authorList>
    </citation>
    <scope>NUCLEOTIDE SEQUENCE</scope>
    <source>
        <strain evidence="3">C0061C2</strain>
    </source>
</reference>
<dbReference type="AlphaFoldDB" id="A0A9E7DIZ9"/>
<name>A0A9E7DIZ9_9FIRM</name>
<evidence type="ECO:0000313" key="4">
    <source>
        <dbReference type="Proteomes" id="UP000831151"/>
    </source>
</evidence>
<dbReference type="Pfam" id="PF01206">
    <property type="entry name" value="TusA"/>
    <property type="match status" value="1"/>
</dbReference>
<accession>A0A9E7DIZ9</accession>
<feature type="domain" description="UPF0033" evidence="2">
    <location>
        <begin position="2"/>
        <end position="69"/>
    </location>
</feature>
<sequence length="191" mass="20802">MKEIDARKLECPKPVILTKKELDAMETGVVCTLVDNKVATENLSRLAESMGLKATVESVGEDYKVTINKDHAVELKSDDETFVIGIGTNVMGHGDEKLGAILIKSFLYTVSQTAPLPKTIVFFNGGVKLTCEGSEVLDDIKSMADNGVKIISCGTCLDFYGLKEKLAVGEISNMYTIYETLEKADRNIVLS</sequence>
<dbReference type="PANTHER" id="PTHR33279">
    <property type="entry name" value="SULFUR CARRIER PROTEIN YEDF-RELATED"/>
    <property type="match status" value="1"/>
</dbReference>
<proteinExistence type="inferred from homology"/>
<dbReference type="Gene3D" id="3.30.110.40">
    <property type="entry name" value="TusA-like domain"/>
    <property type="match status" value="1"/>
</dbReference>
<dbReference type="NCBIfam" id="TIGR03527">
    <property type="entry name" value="selenium_YedF"/>
    <property type="match status" value="1"/>
</dbReference>
<evidence type="ECO:0000259" key="2">
    <source>
        <dbReference type="Pfam" id="PF01206"/>
    </source>
</evidence>
<dbReference type="InterPro" id="IPR003787">
    <property type="entry name" value="Sulphur_relay_DsrE/F-like"/>
</dbReference>
<gene>
    <name evidence="3" type="primary">yedF</name>
    <name evidence="3" type="ORF">M1R53_06175</name>
</gene>
<dbReference type="InterPro" id="IPR019870">
    <property type="entry name" value="Se_metab_YedF"/>
</dbReference>
<dbReference type="RefSeq" id="WP_249242375.1">
    <property type="nucleotide sequence ID" value="NZ_CP096649.1"/>
</dbReference>
<evidence type="ECO:0000256" key="1">
    <source>
        <dbReference type="ARBA" id="ARBA00008984"/>
    </source>
</evidence>
<evidence type="ECO:0000313" key="3">
    <source>
        <dbReference type="EMBL" id="UQK58820.1"/>
    </source>
</evidence>
<dbReference type="Pfam" id="PF02635">
    <property type="entry name" value="DsrE"/>
    <property type="match status" value="1"/>
</dbReference>
<protein>
    <submittedName>
        <fullName evidence="3">Sulfurtransferase-like selenium metabolism protein YedF</fullName>
    </submittedName>
</protein>
<dbReference type="InterPro" id="IPR036868">
    <property type="entry name" value="TusA-like_sf"/>
</dbReference>
<keyword evidence="4" id="KW-1185">Reference proteome</keyword>